<sequence>MSASSNGILLPRRGSSPVEAHRRRVETRVLASRVVVVLAVLGLVSAVAHGLRRVFSPVADLVPGLTEATARPTLLLVSIALLITARGLRKGHRLSWVLALGVLALSAVLHLLKGVDVFETLVLLAALVWLASRWSAFPVLPTRRAVRRAAWVTGLSTAGLAGAVALVATLVPEHSGRARAEELGSIVHPVSFALTLVFVVTMLWALTSPRDAVRLSPADHVKEREHARHVVERHGGGTLDYFALRDDKDWFFVADSVVAFSVRGGVCLVSPDPIGPADERELVWAEFLSMASSNGWSVAVVAASTDWLPVYEASGLHVVYFGDEAVVDCPTFTLAGSAHKSLRQAVNRVERAGYTTTFHDPATLDADLRTAISEMAEESRRGEDERGFSMTLSRLFDPADTGLLLSVTRSAEGRVDAFCQWVPAAGVDGWSLDVMRRRLDTDDIPNGLVDTTIVHTVAELVRRAERGLGLNFAVMREVLESDDSASRLDQVTRPLLQRLSRGTQMETLGKFNDKFEPTWVPRYVVLDSAELIATQAVVLAGAEGVTEIPVIGRFLGTVGTAR</sequence>
<evidence type="ECO:0000256" key="4">
    <source>
        <dbReference type="ARBA" id="ARBA00022989"/>
    </source>
</evidence>
<proteinExistence type="predicted"/>
<dbReference type="GO" id="GO:0055091">
    <property type="term" value="P:phospholipid homeostasis"/>
    <property type="evidence" value="ECO:0007669"/>
    <property type="project" value="TreeGrafter"/>
</dbReference>
<evidence type="ECO:0000256" key="5">
    <source>
        <dbReference type="ARBA" id="ARBA00023136"/>
    </source>
</evidence>
<keyword evidence="9" id="KW-1185">Reference proteome</keyword>
<keyword evidence="4 6" id="KW-1133">Transmembrane helix</keyword>
<feature type="transmembrane region" description="Helical" evidence="6">
    <location>
        <begin position="149"/>
        <end position="171"/>
    </location>
</feature>
<dbReference type="Pfam" id="PF09924">
    <property type="entry name" value="LPG_synthase_C"/>
    <property type="match status" value="1"/>
</dbReference>
<dbReference type="GO" id="GO:0016755">
    <property type="term" value="F:aminoacyltransferase activity"/>
    <property type="evidence" value="ECO:0007669"/>
    <property type="project" value="TreeGrafter"/>
</dbReference>
<feature type="transmembrane region" description="Helical" evidence="6">
    <location>
        <begin position="68"/>
        <end position="87"/>
    </location>
</feature>
<evidence type="ECO:0000256" key="6">
    <source>
        <dbReference type="SAM" id="Phobius"/>
    </source>
</evidence>
<dbReference type="GO" id="GO:0005886">
    <property type="term" value="C:plasma membrane"/>
    <property type="evidence" value="ECO:0007669"/>
    <property type="project" value="UniProtKB-SubCell"/>
</dbReference>
<protein>
    <submittedName>
        <fullName evidence="8">DUF2156 domain-containing protein</fullName>
    </submittedName>
</protein>
<accession>A0A853EWI2</accession>
<feature type="transmembrane region" description="Helical" evidence="6">
    <location>
        <begin position="30"/>
        <end position="48"/>
    </location>
</feature>
<evidence type="ECO:0000259" key="7">
    <source>
        <dbReference type="Pfam" id="PF09924"/>
    </source>
</evidence>
<evidence type="ECO:0000256" key="3">
    <source>
        <dbReference type="ARBA" id="ARBA00022692"/>
    </source>
</evidence>
<dbReference type="InterPro" id="IPR051211">
    <property type="entry name" value="PG_lysyltransferase"/>
</dbReference>
<name>A0A853EWI2_9MICO</name>
<feature type="transmembrane region" description="Helical" evidence="6">
    <location>
        <begin position="94"/>
        <end position="112"/>
    </location>
</feature>
<dbReference type="PANTHER" id="PTHR34697:SF2">
    <property type="entry name" value="PHOSPHATIDYLGLYCEROL LYSYLTRANSFERASE"/>
    <property type="match status" value="1"/>
</dbReference>
<dbReference type="RefSeq" id="WP_179913515.1">
    <property type="nucleotide sequence ID" value="NZ_JACBYE010000024.1"/>
</dbReference>
<feature type="transmembrane region" description="Helical" evidence="6">
    <location>
        <begin position="118"/>
        <end position="137"/>
    </location>
</feature>
<comment type="subcellular location">
    <subcellularLocation>
        <location evidence="1">Cell membrane</location>
        <topology evidence="1">Multi-pass membrane protein</topology>
    </subcellularLocation>
</comment>
<gene>
    <name evidence="8" type="ORF">HZZ10_10840</name>
</gene>
<keyword evidence="5 6" id="KW-0472">Membrane</keyword>
<organism evidence="8 9">
    <name type="scientific">Sanguibacter inulinus</name>
    <dbReference type="NCBI Taxonomy" id="60922"/>
    <lineage>
        <taxon>Bacteria</taxon>
        <taxon>Bacillati</taxon>
        <taxon>Actinomycetota</taxon>
        <taxon>Actinomycetes</taxon>
        <taxon>Micrococcales</taxon>
        <taxon>Sanguibacteraceae</taxon>
        <taxon>Sanguibacter</taxon>
    </lineage>
</organism>
<keyword evidence="2" id="KW-1003">Cell membrane</keyword>
<evidence type="ECO:0000313" key="9">
    <source>
        <dbReference type="Proteomes" id="UP000561011"/>
    </source>
</evidence>
<keyword evidence="3 6" id="KW-0812">Transmembrane</keyword>
<evidence type="ECO:0000256" key="1">
    <source>
        <dbReference type="ARBA" id="ARBA00004651"/>
    </source>
</evidence>
<feature type="domain" description="Phosphatidylglycerol lysyltransferase C-terminal" evidence="7">
    <location>
        <begin position="230"/>
        <end position="525"/>
    </location>
</feature>
<dbReference type="EMBL" id="JACBYE010000024">
    <property type="protein sequence ID" value="NYS94012.1"/>
    <property type="molecule type" value="Genomic_DNA"/>
</dbReference>
<reference evidence="8 9" key="1">
    <citation type="submission" date="2020-07" db="EMBL/GenBank/DDBJ databases">
        <title>MOT database genomes.</title>
        <authorList>
            <person name="Joseph S."/>
            <person name="Aduse-Opoku J."/>
            <person name="Hashim A."/>
            <person name="Wade W."/>
            <person name="Curtis M."/>
        </authorList>
    </citation>
    <scope>NUCLEOTIDE SEQUENCE [LARGE SCALE GENOMIC DNA]</scope>
    <source>
        <strain evidence="8 9">DSM 100099</strain>
    </source>
</reference>
<dbReference type="AlphaFoldDB" id="A0A853EWI2"/>
<evidence type="ECO:0000313" key="8">
    <source>
        <dbReference type="EMBL" id="NYS94012.1"/>
    </source>
</evidence>
<comment type="caution">
    <text evidence="8">The sequence shown here is derived from an EMBL/GenBank/DDBJ whole genome shotgun (WGS) entry which is preliminary data.</text>
</comment>
<dbReference type="Proteomes" id="UP000561011">
    <property type="component" value="Unassembled WGS sequence"/>
</dbReference>
<feature type="transmembrane region" description="Helical" evidence="6">
    <location>
        <begin position="186"/>
        <end position="206"/>
    </location>
</feature>
<evidence type="ECO:0000256" key="2">
    <source>
        <dbReference type="ARBA" id="ARBA00022475"/>
    </source>
</evidence>
<dbReference type="InterPro" id="IPR024320">
    <property type="entry name" value="LPG_synthase_C"/>
</dbReference>
<dbReference type="PANTHER" id="PTHR34697">
    <property type="entry name" value="PHOSPHATIDYLGLYCEROL LYSYLTRANSFERASE"/>
    <property type="match status" value="1"/>
</dbReference>